<dbReference type="InterPro" id="IPR036388">
    <property type="entry name" value="WH-like_DNA-bd_sf"/>
</dbReference>
<proteinExistence type="predicted"/>
<sequence>MHRSQERNKLSNPRRRVLLAVRDLGGEHVTINQLAEHLGGHPNASRAHLGALADRGLITVADIPGTGPGRRPRGHTLTEAGKAALDPAEVNNASLAGAFASYLVRSGHGSEDARAIGRMWGDSQAAALDDACPRDALDSVVRVLDMLGFDPGRVRTADGEALVLRTCPLIGNDHDDQAFLCDVHHGLIDGVLRRIGAAEGLTLLPFADAAGCRVEVDEPVAV</sequence>
<dbReference type="AlphaFoldDB" id="A0A553K5U3"/>
<organism evidence="1 2">
    <name type="scientific">Tessaracoccus rhinocerotis</name>
    <dbReference type="NCBI Taxonomy" id="1689449"/>
    <lineage>
        <taxon>Bacteria</taxon>
        <taxon>Bacillati</taxon>
        <taxon>Actinomycetota</taxon>
        <taxon>Actinomycetes</taxon>
        <taxon>Propionibacteriales</taxon>
        <taxon>Propionibacteriaceae</taxon>
        <taxon>Tessaracoccus</taxon>
    </lineage>
</organism>
<dbReference type="Proteomes" id="UP000317638">
    <property type="component" value="Unassembled WGS sequence"/>
</dbReference>
<dbReference type="SUPFAM" id="SSF46785">
    <property type="entry name" value="Winged helix' DNA-binding domain"/>
    <property type="match status" value="1"/>
</dbReference>
<dbReference type="RefSeq" id="WP_143937159.1">
    <property type="nucleotide sequence ID" value="NZ_VKKG01000001.1"/>
</dbReference>
<dbReference type="OrthoDB" id="3399802at2"/>
<dbReference type="EMBL" id="VKKG01000001">
    <property type="protein sequence ID" value="TRY20075.1"/>
    <property type="molecule type" value="Genomic_DNA"/>
</dbReference>
<dbReference type="Gene3D" id="1.10.10.10">
    <property type="entry name" value="Winged helix-like DNA-binding domain superfamily/Winged helix DNA-binding domain"/>
    <property type="match status" value="1"/>
</dbReference>
<protein>
    <recommendedName>
        <fullName evidence="3">Helix-turn-helix domain-containing protein</fullName>
    </recommendedName>
</protein>
<accession>A0A553K5U3</accession>
<evidence type="ECO:0008006" key="3">
    <source>
        <dbReference type="Google" id="ProtNLM"/>
    </source>
</evidence>
<evidence type="ECO:0000313" key="2">
    <source>
        <dbReference type="Proteomes" id="UP000317638"/>
    </source>
</evidence>
<comment type="caution">
    <text evidence="1">The sequence shown here is derived from an EMBL/GenBank/DDBJ whole genome shotgun (WGS) entry which is preliminary data.</text>
</comment>
<evidence type="ECO:0000313" key="1">
    <source>
        <dbReference type="EMBL" id="TRY20075.1"/>
    </source>
</evidence>
<reference evidence="1 2" key="1">
    <citation type="submission" date="2019-07" db="EMBL/GenBank/DDBJ databases">
        <authorList>
            <person name="Zhou L.-Y."/>
        </authorList>
    </citation>
    <scope>NUCLEOTIDE SEQUENCE [LARGE SCALE GENOMIC DNA]</scope>
    <source>
        <strain evidence="1 2">YIM 101269</strain>
    </source>
</reference>
<gene>
    <name evidence="1" type="ORF">FOJ82_04200</name>
</gene>
<dbReference type="InterPro" id="IPR036390">
    <property type="entry name" value="WH_DNA-bd_sf"/>
</dbReference>
<name>A0A553K5U3_9ACTN</name>
<keyword evidence="2" id="KW-1185">Reference proteome</keyword>